<name>A0A177DK21_ALTAL</name>
<evidence type="ECO:0000313" key="3">
    <source>
        <dbReference type="EMBL" id="RYN75147.1"/>
    </source>
</evidence>
<proteinExistence type="predicted"/>
<dbReference type="VEuPathDB" id="FungiDB:CC77DRAFT_101619"/>
<dbReference type="GeneID" id="29109763"/>
<dbReference type="AlphaFoldDB" id="A0A177DK21"/>
<dbReference type="KEGG" id="aalt:CC77DRAFT_101619"/>
<dbReference type="EMBL" id="KV441479">
    <property type="protein sequence ID" value="OAG20143.1"/>
    <property type="molecule type" value="Genomic_DNA"/>
</dbReference>
<feature type="compositionally biased region" description="Basic and acidic residues" evidence="1">
    <location>
        <begin position="203"/>
        <end position="217"/>
    </location>
</feature>
<evidence type="ECO:0000313" key="2">
    <source>
        <dbReference type="EMBL" id="OAG20143.1"/>
    </source>
</evidence>
<evidence type="ECO:0000256" key="1">
    <source>
        <dbReference type="SAM" id="MobiDB-lite"/>
    </source>
</evidence>
<sequence>MERLSADGSLSHDSAIGTPRKTDSSRVSDTAPSASSPLAAPSTPTNSSVPSVLSNGSYTTAPESPTSRSRQTVEENNVVHRVLSLPRGRRTPSLRNAPNLRWNLSQPPRLSLDEPGSVVSEDDVPVDRRENQRARLSPLVEGPSPAGERPSSDEERPITPLLPPTPTRQDAAHVNFSRPNPVRIRDALAEYQPHRLSPLDESTDLRPRRYPGEREGHPAYSPQPSYGSISSRVTYSGEDEDPSLSTAQLISVRRVTPEDTGRDEEAIANRQLEPLFARTPPFETPEEEMMHFYRQLRQRANKQTAWERRHPYRHGMRKAWRKVKDFFNF</sequence>
<feature type="compositionally biased region" description="Polar residues" evidence="1">
    <location>
        <begin position="222"/>
        <end position="234"/>
    </location>
</feature>
<evidence type="ECO:0000313" key="4">
    <source>
        <dbReference type="Proteomes" id="UP000077248"/>
    </source>
</evidence>
<gene>
    <name evidence="3" type="ORF">AA0117_g6491</name>
    <name evidence="2" type="ORF">CC77DRAFT_101619</name>
</gene>
<feature type="compositionally biased region" description="Low complexity" evidence="1">
    <location>
        <begin position="28"/>
        <end position="55"/>
    </location>
</feature>
<accession>A0A177DK21</accession>
<reference evidence="3" key="3">
    <citation type="journal article" date="2019" name="J. ISSAAS">
        <title>Genomics, evolutionary history and diagnostics of the Alternaria alternata species group including apple and Asian pear pathotypes.</title>
        <authorList>
            <person name="Armitage A.D."/>
            <person name="Cockerton H.M."/>
            <person name="Sreenivasaprasad S."/>
            <person name="Woodhall J."/>
            <person name="Lane C."/>
            <person name="Harrison R.J."/>
            <person name="Clarkson J.P."/>
        </authorList>
    </citation>
    <scope>NUCLEOTIDE SEQUENCE</scope>
    <source>
        <strain evidence="3">FERA 1177</strain>
    </source>
</reference>
<feature type="compositionally biased region" description="Polar residues" evidence="1">
    <location>
        <begin position="56"/>
        <end position="70"/>
    </location>
</feature>
<evidence type="ECO:0000313" key="5">
    <source>
        <dbReference type="Proteomes" id="UP000291422"/>
    </source>
</evidence>
<feature type="region of interest" description="Disordered" evidence="1">
    <location>
        <begin position="1"/>
        <end position="242"/>
    </location>
</feature>
<dbReference type="Proteomes" id="UP000077248">
    <property type="component" value="Unassembled WGS sequence"/>
</dbReference>
<reference evidence="5" key="2">
    <citation type="journal article" date="2019" name="bioRxiv">
        <title>Genomics, evolutionary history and diagnostics of the Alternaria alternata species group including apple and Asian pear pathotypes.</title>
        <authorList>
            <person name="Armitage A.D."/>
            <person name="Cockerton H.M."/>
            <person name="Sreenivasaprasad S."/>
            <person name="Woodhall J.W."/>
            <person name="Lane C.R."/>
            <person name="Harrison R.J."/>
            <person name="Clarkson J.P."/>
        </authorList>
    </citation>
    <scope>NUCLEOTIDE SEQUENCE [LARGE SCALE GENOMIC DNA]</scope>
    <source>
        <strain evidence="5">FERA 1177</strain>
    </source>
</reference>
<dbReference type="Proteomes" id="UP000291422">
    <property type="component" value="Unassembled WGS sequence"/>
</dbReference>
<keyword evidence="4" id="KW-1185">Reference proteome</keyword>
<dbReference type="EMBL" id="PDXD01000015">
    <property type="protein sequence ID" value="RYN75147.1"/>
    <property type="molecule type" value="Genomic_DNA"/>
</dbReference>
<organism evidence="2 4">
    <name type="scientific">Alternaria alternata</name>
    <name type="common">Alternaria rot fungus</name>
    <name type="synonym">Torula alternata</name>
    <dbReference type="NCBI Taxonomy" id="5599"/>
    <lineage>
        <taxon>Eukaryota</taxon>
        <taxon>Fungi</taxon>
        <taxon>Dikarya</taxon>
        <taxon>Ascomycota</taxon>
        <taxon>Pezizomycotina</taxon>
        <taxon>Dothideomycetes</taxon>
        <taxon>Pleosporomycetidae</taxon>
        <taxon>Pleosporales</taxon>
        <taxon>Pleosporineae</taxon>
        <taxon>Pleosporaceae</taxon>
        <taxon>Alternaria</taxon>
        <taxon>Alternaria sect. Alternaria</taxon>
        <taxon>Alternaria alternata complex</taxon>
    </lineage>
</organism>
<reference evidence="2 4" key="1">
    <citation type="submission" date="2016-05" db="EMBL/GenBank/DDBJ databases">
        <title>Comparative analysis of secretome profiles of manganese(II)-oxidizing ascomycete fungi.</title>
        <authorList>
            <consortium name="DOE Joint Genome Institute"/>
            <person name="Zeiner C.A."/>
            <person name="Purvine S.O."/>
            <person name="Zink E.M."/>
            <person name="Wu S."/>
            <person name="Pasa-Tolic L."/>
            <person name="Chaput D.L."/>
            <person name="Haridas S."/>
            <person name="Grigoriev I.V."/>
            <person name="Santelli C.M."/>
            <person name="Hansel C.M."/>
        </authorList>
    </citation>
    <scope>NUCLEOTIDE SEQUENCE [LARGE SCALE GENOMIC DNA]</scope>
    <source>
        <strain evidence="2 4">SRC1lrK2f</strain>
    </source>
</reference>
<protein>
    <submittedName>
        <fullName evidence="2">Uncharacterized protein</fullName>
    </submittedName>
</protein>
<dbReference type="RefSeq" id="XP_018385564.1">
    <property type="nucleotide sequence ID" value="XM_018524169.1"/>
</dbReference>